<accession>A0A0L7QTN7</accession>
<dbReference type="OrthoDB" id="7631731at2759"/>
<evidence type="ECO:0000256" key="2">
    <source>
        <dbReference type="SAM" id="MobiDB-lite"/>
    </source>
</evidence>
<keyword evidence="4" id="KW-1185">Reference proteome</keyword>
<feature type="region of interest" description="Disordered" evidence="2">
    <location>
        <begin position="280"/>
        <end position="300"/>
    </location>
</feature>
<sequence>MEGKYLDNCLSIEANDDAYKEKTRIAEVATATLCRLNGIMKQMKDRRDERAKLTSNMWRLKLALCVAGKETEDTLHADPLIERQRGEIKRLELANRTLKKEIADVKASLPEVGGTTLTEINVEIDELRNDHVRRYGKIGGNDGVECLNKIEELIRMVEKTRETMSGLNDNRGAEGNSNEWRDIERLEGLVGNVCDGMEQLEVIVTAGDRWNMSRSVEQLEGVIVRLKSESKEKDEHVNVLCQELFDMKSLVEQRNKELKGEQGKVASLLDEYKALKGRTKRMEEERRTEEIQREQEGSRKELEQLQQVKREASMVKKRLQNLEADKEGLLKEMGRIREVLQKRDEEAKVAEKEATEKTMDLMKNVSRENEKLRNKINELERAKRKERETVVGVEKKNVDAEKRSRETSRQTGVELERLRGNLAVSKEELDRANREIVDLKAKLEHFSSDKTRLETSIFHLESKKEILVYQLGAEKTTAEERVKELAKLESNYNELDVERTNLKNKKEQLSVELANLKIEKKSMEESVERVRVKCSTLEDEIDRYKSECDNLREEMRNLKTNGENLTAKLEETRLELKGAGDKISQLEFENSKLDNDLNGLTLKNAGFEGHVQVLLSEKNELATCINKVQQENVLLKDQLNEVKTANEYSAVELDKLRTACDKARSENTVLQVALDETGRKNETLRETGEELKLRLAEIHSEYRILKNQLKILQLMNATLRKEKDMLEHEYANSLRLNLSRMEKEEGSVVYSERGKQIAKPLTGKAASETKRDNLTKSSKHGKQKTVARKDVKKLTVENESLKFEILHLRSQNFEVKVELTRLKEELQRQQIDLSNGRESDVAIKSNKPEIVDLYYKEISSYSSRDNNVSTVACIDQSSVCPYDVSSMEEEAGTDIERLLEMINKLKVENVALKIEVNSLRCNLVVNFVEDEKRRNEVRDTTEEIGALKVELTKVREEKESLRVRLDTAGTKLNQLESEKAALKDELYTLRKINSDFKHKVNELRCDYQKLKERSGGFENCIVRAIKKIKKHTTSTEDRNSPASELTCLLKRYISDENVMCSIEQGITMEGT</sequence>
<feature type="region of interest" description="Disordered" evidence="2">
    <location>
        <begin position="751"/>
        <end position="789"/>
    </location>
</feature>
<evidence type="ECO:0000313" key="3">
    <source>
        <dbReference type="EMBL" id="KOC62022.1"/>
    </source>
</evidence>
<dbReference type="STRING" id="597456.A0A0L7QTN7"/>
<dbReference type="AlphaFoldDB" id="A0A0L7QTN7"/>
<feature type="coiled-coil region" evidence="1">
    <location>
        <begin position="888"/>
        <end position="1013"/>
    </location>
</feature>
<keyword evidence="1" id="KW-0175">Coiled coil</keyword>
<evidence type="ECO:0000256" key="1">
    <source>
        <dbReference type="SAM" id="Coils"/>
    </source>
</evidence>
<dbReference type="PANTHER" id="PTHR43941">
    <property type="entry name" value="STRUCTURAL MAINTENANCE OF CHROMOSOMES PROTEIN 2"/>
    <property type="match status" value="1"/>
</dbReference>
<reference evidence="3 4" key="1">
    <citation type="submission" date="2015-07" db="EMBL/GenBank/DDBJ databases">
        <title>The genome of Habropoda laboriosa.</title>
        <authorList>
            <person name="Pan H."/>
            <person name="Kapheim K."/>
        </authorList>
    </citation>
    <scope>NUCLEOTIDE SEQUENCE [LARGE SCALE GENOMIC DNA]</scope>
    <source>
        <strain evidence="3">0110345459</strain>
    </source>
</reference>
<feature type="coiled-coil region" evidence="1">
    <location>
        <begin position="81"/>
        <end position="108"/>
    </location>
</feature>
<organism evidence="3 4">
    <name type="scientific">Habropoda laboriosa</name>
    <dbReference type="NCBI Taxonomy" id="597456"/>
    <lineage>
        <taxon>Eukaryota</taxon>
        <taxon>Metazoa</taxon>
        <taxon>Ecdysozoa</taxon>
        <taxon>Arthropoda</taxon>
        <taxon>Hexapoda</taxon>
        <taxon>Insecta</taxon>
        <taxon>Pterygota</taxon>
        <taxon>Neoptera</taxon>
        <taxon>Endopterygota</taxon>
        <taxon>Hymenoptera</taxon>
        <taxon>Apocrita</taxon>
        <taxon>Aculeata</taxon>
        <taxon>Apoidea</taxon>
        <taxon>Anthophila</taxon>
        <taxon>Apidae</taxon>
        <taxon>Habropoda</taxon>
    </lineage>
</organism>
<dbReference type="PANTHER" id="PTHR43941:SF1">
    <property type="entry name" value="STRUCTURAL MAINTENANCE OF CHROMOSOMES PROTEIN 2"/>
    <property type="match status" value="1"/>
</dbReference>
<feature type="compositionally biased region" description="Basic residues" evidence="2">
    <location>
        <begin position="777"/>
        <end position="786"/>
    </location>
</feature>
<dbReference type="Gene3D" id="1.10.287.1490">
    <property type="match status" value="1"/>
</dbReference>
<gene>
    <name evidence="3" type="ORF">WH47_01814</name>
</gene>
<dbReference type="Gene3D" id="6.10.250.3110">
    <property type="match status" value="1"/>
</dbReference>
<feature type="coiled-coil region" evidence="1">
    <location>
        <begin position="478"/>
        <end position="645"/>
    </location>
</feature>
<name>A0A0L7QTN7_9HYME</name>
<proteinExistence type="predicted"/>
<dbReference type="Proteomes" id="UP000053825">
    <property type="component" value="Unassembled WGS sequence"/>
</dbReference>
<protein>
    <submittedName>
        <fullName evidence="3">Uncharacterized protein</fullName>
    </submittedName>
</protein>
<dbReference type="EMBL" id="KQ414740">
    <property type="protein sequence ID" value="KOC62022.1"/>
    <property type="molecule type" value="Genomic_DNA"/>
</dbReference>
<feature type="coiled-coil region" evidence="1">
    <location>
        <begin position="702"/>
        <end position="729"/>
    </location>
</feature>
<evidence type="ECO:0000313" key="4">
    <source>
        <dbReference type="Proteomes" id="UP000053825"/>
    </source>
</evidence>